<reference evidence="2" key="2">
    <citation type="submission" date="2014-05" db="EMBL/GenBank/DDBJ databases">
        <authorList>
            <person name="Aslett A.Martin."/>
            <person name="De Silva Nishadi"/>
        </authorList>
    </citation>
    <scope>NUCLEOTIDE SEQUENCE</scope>
    <source>
        <strain evidence="2">YM</strain>
    </source>
</reference>
<evidence type="ECO:0000313" key="4">
    <source>
        <dbReference type="Proteomes" id="UP000072874"/>
    </source>
</evidence>
<dbReference type="VEuPathDB" id="PlasmoDB:PY04753"/>
<dbReference type="VEuPathDB" id="PlasmoDB:PY17X_0517900"/>
<evidence type="ECO:0000313" key="5">
    <source>
        <dbReference type="Proteomes" id="UP000072904"/>
    </source>
</evidence>
<dbReference type="OrthoDB" id="432905at2759"/>
<accession>A0A077Y0Z4</accession>
<protein>
    <submittedName>
        <fullName evidence="3">Heptatricopeptide repeat-containing protein HPR1, putative</fullName>
    </submittedName>
</protein>
<feature type="compositionally biased region" description="Basic residues" evidence="1">
    <location>
        <begin position="478"/>
        <end position="490"/>
    </location>
</feature>
<reference evidence="3" key="3">
    <citation type="submission" date="2014-05" db="EMBL/GenBank/DDBJ databases">
        <authorList>
            <person name="Aslett M.A."/>
            <person name="De Silva N."/>
        </authorList>
    </citation>
    <scope>NUCLEOTIDE SEQUENCE</scope>
    <source>
        <strain evidence="3">17X</strain>
    </source>
</reference>
<dbReference type="EMBL" id="LK934633">
    <property type="protein sequence ID" value="CDU16768.1"/>
    <property type="molecule type" value="Genomic_DNA"/>
</dbReference>
<dbReference type="OMA" id="CASHVYE"/>
<proteinExistence type="predicted"/>
<dbReference type="AlphaFoldDB" id="A0A077Y0Z4"/>
<evidence type="ECO:0000256" key="1">
    <source>
        <dbReference type="SAM" id="MobiDB-lite"/>
    </source>
</evidence>
<dbReference type="Proteomes" id="UP000072904">
    <property type="component" value="Chromosome 5"/>
</dbReference>
<reference evidence="3" key="4">
    <citation type="submission" date="2019-05" db="EMBL/GenBank/DDBJ databases">
        <authorList>
            <consortium name="Pathogen Informatics"/>
        </authorList>
    </citation>
    <scope>NUCLEOTIDE SEQUENCE</scope>
    <source>
        <strain evidence="3">17X</strain>
    </source>
</reference>
<dbReference type="VEuPathDB" id="PlasmoDB:PYYM_0517300"/>
<dbReference type="GeneID" id="3790425"/>
<feature type="region of interest" description="Disordered" evidence="1">
    <location>
        <begin position="466"/>
        <end position="498"/>
    </location>
</feature>
<dbReference type="RefSeq" id="XP_725090.2">
    <property type="nucleotide sequence ID" value="XM_719997.2"/>
</dbReference>
<organism evidence="2 5">
    <name type="scientific">Plasmodium yoelii</name>
    <dbReference type="NCBI Taxonomy" id="5861"/>
    <lineage>
        <taxon>Eukaryota</taxon>
        <taxon>Sar</taxon>
        <taxon>Alveolata</taxon>
        <taxon>Apicomplexa</taxon>
        <taxon>Aconoidasida</taxon>
        <taxon>Haemosporida</taxon>
        <taxon>Plasmodiidae</taxon>
        <taxon>Plasmodium</taxon>
        <taxon>Plasmodium (Vinckeia)</taxon>
    </lineage>
</organism>
<sequence>MLISGILFGRGKVKKIYPQNIKRWMCAPFVTCTTNDNIILKRNYEEIKNLKAQELRKLSENCCIKKISDVIIWSEICRNAIKKSDEFKHFDALLLLSCFDKMNLLDKNLYTHFSDVFIKNINNFEPRHLILLINLYCKVNIFPRILFIEVFHAIIRYSSKLYPSEYVDIFECFAKYEIANKDLISTLCKSIVKNINLFDYTDLCSIVGALRSLKINDDVFFYCIDEKQLKELKMSTCQELFDYINKIKLLKYSWELYEKDLIKEFLNRINDFKNGNDINQLHDPFICLNYLISKNIISNNFLLTLSMWCANQVYQYPSRSAKRPLSYQLIKLYQIMKEHNVENFDFIEKAIHKFVISRGGLATNREKITKPVSYQKGRKYIFTPDPLNTYSEDTNKYIDSSNKTENIINKNEQLDYSNMYQENDKDLDIIETESYNDNTNEHIKYNSNILTQKQRLINLSLEKKTENKKETYSNSRHCNFKLRQRPKRIKNQPIPDQK</sequence>
<name>A0A077Y0Z4_PLAYE</name>
<evidence type="ECO:0000313" key="3">
    <source>
        <dbReference type="EMBL" id="VTZ74362.1"/>
    </source>
</evidence>
<gene>
    <name evidence="3" type="ORF">PY17X_0517900</name>
    <name evidence="2" type="ORF">PYYM_0517300</name>
</gene>
<dbReference type="EMBL" id="LM993659">
    <property type="protein sequence ID" value="VTZ74362.1"/>
    <property type="molecule type" value="Genomic_DNA"/>
</dbReference>
<evidence type="ECO:0000313" key="2">
    <source>
        <dbReference type="EMBL" id="CDU16768.1"/>
    </source>
</evidence>
<reference evidence="4 5" key="1">
    <citation type="journal article" date="2014" name="BMC Biol.">
        <title>A comprehensive evaluation of rodent malaria parasite genomes and gene expression.</title>
        <authorList>
            <person name="Otto T.D."/>
            <person name="Bohme U."/>
            <person name="Jackson A.P."/>
            <person name="Hunt M."/>
            <person name="Franke-Fayard B."/>
            <person name="Hoeijmakers W.A."/>
            <person name="Religa A.A."/>
            <person name="Robertson L."/>
            <person name="Sanders M."/>
            <person name="Ogun S.A."/>
            <person name="Cunningham D."/>
            <person name="Erhart A."/>
            <person name="Billker O."/>
            <person name="Khan S.M."/>
            <person name="Stunnenberg H.G."/>
            <person name="Langhorne J."/>
            <person name="Holder A.A."/>
            <person name="Waters A.P."/>
            <person name="Newbold C.I."/>
            <person name="Pain A."/>
            <person name="Berriman M."/>
            <person name="Janse C.J."/>
        </authorList>
    </citation>
    <scope>NUCLEOTIDE SEQUENCE [LARGE SCALE GENOMIC DNA]</scope>
    <source>
        <strain evidence="3 4">17X</strain>
        <strain evidence="2 5">YM</strain>
    </source>
</reference>
<dbReference type="VEuPathDB" id="PlasmoDB:Py17XNL_000504534"/>
<dbReference type="KEGG" id="pyo:PY17X_0517900"/>
<dbReference type="Proteomes" id="UP000072874">
    <property type="component" value="Chromosome 5"/>
</dbReference>